<evidence type="ECO:0000256" key="13">
    <source>
        <dbReference type="PROSITE-ProRule" id="PRU00560"/>
    </source>
</evidence>
<evidence type="ECO:0000256" key="5">
    <source>
        <dbReference type="ARBA" id="ARBA00022840"/>
    </source>
</evidence>
<organism evidence="17 18">
    <name type="scientific">Stappia albiluteola</name>
    <dbReference type="NCBI Taxonomy" id="2758565"/>
    <lineage>
        <taxon>Bacteria</taxon>
        <taxon>Pseudomonadati</taxon>
        <taxon>Pseudomonadota</taxon>
        <taxon>Alphaproteobacteria</taxon>
        <taxon>Hyphomicrobiales</taxon>
        <taxon>Stappiaceae</taxon>
        <taxon>Stappia</taxon>
    </lineage>
</organism>
<dbReference type="Gene3D" id="3.40.50.300">
    <property type="entry name" value="P-loop containing nucleotide triphosphate hydrolases"/>
    <property type="match status" value="2"/>
</dbReference>
<feature type="compositionally biased region" description="Basic and acidic residues" evidence="14">
    <location>
        <begin position="742"/>
        <end position="753"/>
    </location>
</feature>
<keyword evidence="2 13" id="KW-0547">Nucleotide-binding</keyword>
<dbReference type="GO" id="GO:0005829">
    <property type="term" value="C:cytosol"/>
    <property type="evidence" value="ECO:0007669"/>
    <property type="project" value="TreeGrafter"/>
</dbReference>
<comment type="catalytic activity">
    <reaction evidence="9">
        <text>Couples ATP hydrolysis with the unwinding of duplex DNA by translocating in the 3'-5' direction.</text>
        <dbReference type="EC" id="5.6.2.4"/>
    </reaction>
</comment>
<evidence type="ECO:0000259" key="15">
    <source>
        <dbReference type="PROSITE" id="PS51198"/>
    </source>
</evidence>
<keyword evidence="18" id="KW-1185">Reference proteome</keyword>
<keyword evidence="5 13" id="KW-0067">ATP-binding</keyword>
<feature type="compositionally biased region" description="Low complexity" evidence="14">
    <location>
        <begin position="724"/>
        <end position="740"/>
    </location>
</feature>
<feature type="domain" description="UvrD-like helicase ATP-binding" evidence="15">
    <location>
        <begin position="45"/>
        <end position="326"/>
    </location>
</feature>
<evidence type="ECO:0000259" key="16">
    <source>
        <dbReference type="PROSITE" id="PS51217"/>
    </source>
</evidence>
<evidence type="ECO:0000313" key="18">
    <source>
        <dbReference type="Proteomes" id="UP000541109"/>
    </source>
</evidence>
<evidence type="ECO:0000256" key="12">
    <source>
        <dbReference type="ARBA" id="ARBA00048988"/>
    </source>
</evidence>
<dbReference type="EC" id="5.6.2.4" evidence="10"/>
<dbReference type="InterPro" id="IPR014016">
    <property type="entry name" value="UvrD-like_ATP-bd"/>
</dbReference>
<dbReference type="RefSeq" id="WP_182165479.1">
    <property type="nucleotide sequence ID" value="NZ_JACFXV010000053.1"/>
</dbReference>
<feature type="region of interest" description="Disordered" evidence="14">
    <location>
        <begin position="706"/>
        <end position="753"/>
    </location>
</feature>
<dbReference type="Gene3D" id="1.10.486.10">
    <property type="entry name" value="PCRA, domain 4"/>
    <property type="match status" value="1"/>
</dbReference>
<evidence type="ECO:0000256" key="10">
    <source>
        <dbReference type="ARBA" id="ARBA00034808"/>
    </source>
</evidence>
<evidence type="ECO:0000256" key="2">
    <source>
        <dbReference type="ARBA" id="ARBA00022741"/>
    </source>
</evidence>
<dbReference type="AlphaFoldDB" id="A0A839AF88"/>
<evidence type="ECO:0000256" key="1">
    <source>
        <dbReference type="ARBA" id="ARBA00009922"/>
    </source>
</evidence>
<protein>
    <recommendedName>
        <fullName evidence="10">DNA 3'-5' helicase</fullName>
        <ecNumber evidence="10">5.6.2.4</ecNumber>
    </recommendedName>
    <alternativeName>
        <fullName evidence="11">DNA 3'-5' helicase II</fullName>
    </alternativeName>
</protein>
<dbReference type="InterPro" id="IPR000212">
    <property type="entry name" value="DNA_helicase_UvrD/REP"/>
</dbReference>
<evidence type="ECO:0000256" key="8">
    <source>
        <dbReference type="ARBA" id="ARBA00025289"/>
    </source>
</evidence>
<comment type="similarity">
    <text evidence="1">Belongs to the helicase family. UvrD subfamily.</text>
</comment>
<dbReference type="Proteomes" id="UP000541109">
    <property type="component" value="Unassembled WGS sequence"/>
</dbReference>
<evidence type="ECO:0000256" key="7">
    <source>
        <dbReference type="ARBA" id="ARBA00023235"/>
    </source>
</evidence>
<dbReference type="PROSITE" id="PS51198">
    <property type="entry name" value="UVRD_HELICASE_ATP_BIND"/>
    <property type="match status" value="1"/>
</dbReference>
<gene>
    <name evidence="17" type="ORF">H2509_11735</name>
</gene>
<comment type="catalytic activity">
    <reaction evidence="12">
        <text>ATP + H2O = ADP + phosphate + H(+)</text>
        <dbReference type="Rhea" id="RHEA:13065"/>
        <dbReference type="ChEBI" id="CHEBI:15377"/>
        <dbReference type="ChEBI" id="CHEBI:15378"/>
        <dbReference type="ChEBI" id="CHEBI:30616"/>
        <dbReference type="ChEBI" id="CHEBI:43474"/>
        <dbReference type="ChEBI" id="CHEBI:456216"/>
        <dbReference type="EC" id="5.6.2.4"/>
    </reaction>
</comment>
<sequence length="814" mass="90985">MPHDPSDPTRRIEPHFETEAPVSGGIAARALAARQQAMQNAPYLEGLNPEQRAAVETLEGPVLVLAGAGTGKTRVLTTRIAHILTENRAFPGQILAVTFTNKAAREMKERIGHLIGGNVEGMPWLGTFHSICVKILRRHAELVGLKSSFTILDTDDQLRLMKQVIQAEGLDEKRWTARAFASIIDGWKNRALTPDQLPEGEARGFGNGKGRKLYEEYQDRLSVLNAADFGDLLLHTITLFRKHPDILADYQRRFRYMLVDEYQDTNIAQYLWLRLLAQGNPNICCVGDDDQSIYGWRGAEVDNILRFEHDFKGAVVIRLERNYRSTSHILAAASHLIAHNEGRLGKTLFTDLADPDAERVQVANVWDSEEEARSIGEEIEALQAKGHRLNDMAILVRASFQMREFEDRFVTLGLNYRVIGGPRFYERMEIRDAMAYLRCVAQPADDLAFERIVNTPKRGLGEATLKIVHALARAERIPLTEAASRLCQTEELKPKARTSLKGLLSDFDRWRGQLETLPPGELAEIILDESGYTEMWRQDRSAEAPGRLDNLKELSHSIGEFESIAGFLEHVSLVMDRDGGPGDDAISLMTLHSAKGLEFDTVFLPGWEEGLFPHQRALDESGRAGLEEERRLAYVGITRAKRRAKIWFASNRRIHGLWQSTVPSRFLEELPEDQVEIVEQGSGYGGYGGGGFGSYGPSRFDNRDPFRSSYSTPGWQRAQKARAEAGSSGRSSGSGFAGRATLSERGRREGPKTIEGELVAKSVSDAPSQFSTGERVFHMKFGYGHIATIEGNKLTIDFDKAGRKRVLDSFVERP</sequence>
<keyword evidence="6" id="KW-0238">DNA-binding</keyword>
<dbReference type="FunFam" id="1.10.486.10:FF:000003">
    <property type="entry name" value="ATP-dependent DNA helicase"/>
    <property type="match status" value="1"/>
</dbReference>
<evidence type="ECO:0000256" key="6">
    <source>
        <dbReference type="ARBA" id="ARBA00023125"/>
    </source>
</evidence>
<keyword evidence="3 13" id="KW-0378">Hydrolase</keyword>
<dbReference type="GO" id="GO:0033202">
    <property type="term" value="C:DNA helicase complex"/>
    <property type="evidence" value="ECO:0007669"/>
    <property type="project" value="TreeGrafter"/>
</dbReference>
<comment type="caution">
    <text evidence="17">The sequence shown here is derived from an EMBL/GenBank/DDBJ whole genome shotgun (WGS) entry which is preliminary data.</text>
</comment>
<dbReference type="PANTHER" id="PTHR11070:SF2">
    <property type="entry name" value="ATP-DEPENDENT DNA HELICASE SRS2"/>
    <property type="match status" value="1"/>
</dbReference>
<evidence type="ECO:0000256" key="9">
    <source>
        <dbReference type="ARBA" id="ARBA00034617"/>
    </source>
</evidence>
<keyword evidence="7" id="KW-0413">Isomerase</keyword>
<dbReference type="FunFam" id="3.40.50.300:FF:001890">
    <property type="entry name" value="DNA helicase"/>
    <property type="match status" value="1"/>
</dbReference>
<name>A0A839AF88_9HYPH</name>
<dbReference type="PANTHER" id="PTHR11070">
    <property type="entry name" value="UVRD / RECB / PCRA DNA HELICASE FAMILY MEMBER"/>
    <property type="match status" value="1"/>
</dbReference>
<dbReference type="EMBL" id="JACFXV010000053">
    <property type="protein sequence ID" value="MBA5777795.1"/>
    <property type="molecule type" value="Genomic_DNA"/>
</dbReference>
<dbReference type="PROSITE" id="PS51217">
    <property type="entry name" value="UVRD_HELICASE_CTER"/>
    <property type="match status" value="1"/>
</dbReference>
<dbReference type="GO" id="GO:0043138">
    <property type="term" value="F:3'-5' DNA helicase activity"/>
    <property type="evidence" value="ECO:0007669"/>
    <property type="project" value="UniProtKB-EC"/>
</dbReference>
<dbReference type="Pfam" id="PF00580">
    <property type="entry name" value="UvrD-helicase"/>
    <property type="match status" value="1"/>
</dbReference>
<feature type="domain" description="UvrD-like helicase C-terminal" evidence="16">
    <location>
        <begin position="327"/>
        <end position="596"/>
    </location>
</feature>
<accession>A0A839AF88</accession>
<dbReference type="CDD" id="cd18807">
    <property type="entry name" value="SF1_C_UvrD"/>
    <property type="match status" value="1"/>
</dbReference>
<reference evidence="17 18" key="1">
    <citation type="submission" date="2020-07" db="EMBL/GenBank/DDBJ databases">
        <title>Stappia sp., F7233, whole genome shotgun sequencing project.</title>
        <authorList>
            <person name="Jiang S."/>
            <person name="Liu Z.W."/>
            <person name="Du Z.J."/>
        </authorList>
    </citation>
    <scope>NUCLEOTIDE SEQUENCE [LARGE SCALE GENOMIC DNA]</scope>
    <source>
        <strain evidence="17 18">F7233</strain>
    </source>
</reference>
<evidence type="ECO:0000256" key="3">
    <source>
        <dbReference type="ARBA" id="ARBA00022801"/>
    </source>
</evidence>
<evidence type="ECO:0000256" key="14">
    <source>
        <dbReference type="SAM" id="MobiDB-lite"/>
    </source>
</evidence>
<proteinExistence type="inferred from homology"/>
<dbReference type="GO" id="GO:0000725">
    <property type="term" value="P:recombinational repair"/>
    <property type="evidence" value="ECO:0007669"/>
    <property type="project" value="TreeGrafter"/>
</dbReference>
<evidence type="ECO:0000256" key="11">
    <source>
        <dbReference type="ARBA" id="ARBA00034923"/>
    </source>
</evidence>
<dbReference type="InterPro" id="IPR013986">
    <property type="entry name" value="DExx_box_DNA_helicase_dom_sf"/>
</dbReference>
<comment type="function">
    <text evidence="8">Has both ATPase and helicase activities. Unwinds DNA duplexes with 3' to 5' polarity with respect to the bound strand and initiates unwinding most effectively when a single-stranded region is present. Involved in the post-incision events of nucleotide excision repair and methyl-directed mismatch repair.</text>
</comment>
<dbReference type="SUPFAM" id="SSF52540">
    <property type="entry name" value="P-loop containing nucleoside triphosphate hydrolases"/>
    <property type="match status" value="1"/>
</dbReference>
<dbReference type="GO" id="GO:0005524">
    <property type="term" value="F:ATP binding"/>
    <property type="evidence" value="ECO:0007669"/>
    <property type="project" value="UniProtKB-UniRule"/>
</dbReference>
<dbReference type="Gene3D" id="1.10.10.160">
    <property type="match status" value="1"/>
</dbReference>
<feature type="binding site" evidence="13">
    <location>
        <begin position="66"/>
        <end position="73"/>
    </location>
    <ligand>
        <name>ATP</name>
        <dbReference type="ChEBI" id="CHEBI:30616"/>
    </ligand>
</feature>
<keyword evidence="4 13" id="KW-0347">Helicase</keyword>
<dbReference type="GO" id="GO:0003677">
    <property type="term" value="F:DNA binding"/>
    <property type="evidence" value="ECO:0007669"/>
    <property type="project" value="UniProtKB-KW"/>
</dbReference>
<dbReference type="InterPro" id="IPR027417">
    <property type="entry name" value="P-loop_NTPase"/>
</dbReference>
<dbReference type="GO" id="GO:0016787">
    <property type="term" value="F:hydrolase activity"/>
    <property type="evidence" value="ECO:0007669"/>
    <property type="project" value="UniProtKB-UniRule"/>
</dbReference>
<dbReference type="Pfam" id="PF13361">
    <property type="entry name" value="UvrD_C"/>
    <property type="match status" value="1"/>
</dbReference>
<dbReference type="InterPro" id="IPR014017">
    <property type="entry name" value="DNA_helicase_UvrD-like_C"/>
</dbReference>
<dbReference type="CDD" id="cd17932">
    <property type="entry name" value="DEXQc_UvrD"/>
    <property type="match status" value="1"/>
</dbReference>
<evidence type="ECO:0000256" key="4">
    <source>
        <dbReference type="ARBA" id="ARBA00022806"/>
    </source>
</evidence>
<evidence type="ECO:0000313" key="17">
    <source>
        <dbReference type="EMBL" id="MBA5777795.1"/>
    </source>
</evidence>